<protein>
    <submittedName>
        <fullName evidence="2">PEPxxWA-CTERM sorting domain-containing protein</fullName>
    </submittedName>
</protein>
<dbReference type="NCBIfam" id="TIGR02595">
    <property type="entry name" value="PEP_CTERM"/>
    <property type="match status" value="1"/>
</dbReference>
<name>A0ABS6BDI2_9SPHN</name>
<reference evidence="2 3" key="1">
    <citation type="submission" date="2021-06" db="EMBL/GenBank/DDBJ databases">
        <title>Sphingomonas sp. XMGL2, whole genome shotgun sequencing project.</title>
        <authorList>
            <person name="Zhao G."/>
            <person name="Shen L."/>
        </authorList>
    </citation>
    <scope>NUCLEOTIDE SEQUENCE [LARGE SCALE GENOMIC DNA]</scope>
    <source>
        <strain evidence="2 3">XMGL2</strain>
    </source>
</reference>
<evidence type="ECO:0000313" key="3">
    <source>
        <dbReference type="Proteomes" id="UP000776276"/>
    </source>
</evidence>
<keyword evidence="3" id="KW-1185">Reference proteome</keyword>
<sequence>MTLKFNDASSNGRWRRILDTSNRGFDGGLYVNPQNDLEVYPGRGADTDFLAGDYRNIVLTVKPGATPGALSQVSAYIDGGASLGLMTSVMDISMSGILNLFLDDGSEWAPASIAALSFYDGVLSAAEIAEINGDPIPHPSAVPEPASWAMMILGFGAVGVASRRRQGARRSLA</sequence>
<organism evidence="2 3">
    <name type="scientific">Sphingomonas quercus</name>
    <dbReference type="NCBI Taxonomy" id="2842451"/>
    <lineage>
        <taxon>Bacteria</taxon>
        <taxon>Pseudomonadati</taxon>
        <taxon>Pseudomonadota</taxon>
        <taxon>Alphaproteobacteria</taxon>
        <taxon>Sphingomonadales</taxon>
        <taxon>Sphingomonadaceae</taxon>
        <taxon>Sphingomonas</taxon>
    </lineage>
</organism>
<evidence type="ECO:0000259" key="1">
    <source>
        <dbReference type="Pfam" id="PF07589"/>
    </source>
</evidence>
<dbReference type="InterPro" id="IPR013424">
    <property type="entry name" value="Ice-binding_C"/>
</dbReference>
<comment type="caution">
    <text evidence="2">The sequence shown here is derived from an EMBL/GenBank/DDBJ whole genome shotgun (WGS) entry which is preliminary data.</text>
</comment>
<gene>
    <name evidence="2" type="ORF">KOF26_00755</name>
</gene>
<evidence type="ECO:0000313" key="2">
    <source>
        <dbReference type="EMBL" id="MBU3076379.1"/>
    </source>
</evidence>
<dbReference type="Proteomes" id="UP000776276">
    <property type="component" value="Unassembled WGS sequence"/>
</dbReference>
<dbReference type="Pfam" id="PF07589">
    <property type="entry name" value="PEP-CTERM"/>
    <property type="match status" value="1"/>
</dbReference>
<dbReference type="NCBIfam" id="NF035944">
    <property type="entry name" value="PEPxxWA-CTERM"/>
    <property type="match status" value="1"/>
</dbReference>
<feature type="domain" description="Ice-binding protein C-terminal" evidence="1">
    <location>
        <begin position="141"/>
        <end position="165"/>
    </location>
</feature>
<proteinExistence type="predicted"/>
<dbReference type="EMBL" id="JAHKRT010000001">
    <property type="protein sequence ID" value="MBU3076379.1"/>
    <property type="molecule type" value="Genomic_DNA"/>
</dbReference>
<accession>A0ABS6BDI2</accession>